<dbReference type="GO" id="GO:0005634">
    <property type="term" value="C:nucleus"/>
    <property type="evidence" value="ECO:0007669"/>
    <property type="project" value="UniProtKB-SubCell"/>
</dbReference>
<comment type="caution">
    <text evidence="6">The sequence shown here is derived from an EMBL/GenBank/DDBJ whole genome shotgun (WGS) entry which is preliminary data.</text>
</comment>
<dbReference type="InterPro" id="IPR050613">
    <property type="entry name" value="Sec_Metabolite_Reg"/>
</dbReference>
<protein>
    <submittedName>
        <fullName evidence="6">Putative Transcription factor</fullName>
    </submittedName>
</protein>
<dbReference type="Proteomes" id="UP000214365">
    <property type="component" value="Unassembled WGS sequence"/>
</dbReference>
<dbReference type="Pfam" id="PF04082">
    <property type="entry name" value="Fungal_trans"/>
    <property type="match status" value="1"/>
</dbReference>
<proteinExistence type="predicted"/>
<dbReference type="EMBL" id="LFMY01000020">
    <property type="protein sequence ID" value="OKL55494.1"/>
    <property type="molecule type" value="Genomic_DNA"/>
</dbReference>
<dbReference type="AlphaFoldDB" id="A0A1Q5Q6M2"/>
<comment type="subcellular location">
    <subcellularLocation>
        <location evidence="1">Nucleus</location>
    </subcellularLocation>
</comment>
<keyword evidence="3" id="KW-0804">Transcription</keyword>
<dbReference type="GO" id="GO:0006351">
    <property type="term" value="P:DNA-templated transcription"/>
    <property type="evidence" value="ECO:0007669"/>
    <property type="project" value="InterPro"/>
</dbReference>
<organism evidence="6 7">
    <name type="scientific">Talaromyces atroroseus</name>
    <dbReference type="NCBI Taxonomy" id="1441469"/>
    <lineage>
        <taxon>Eukaryota</taxon>
        <taxon>Fungi</taxon>
        <taxon>Dikarya</taxon>
        <taxon>Ascomycota</taxon>
        <taxon>Pezizomycotina</taxon>
        <taxon>Eurotiomycetes</taxon>
        <taxon>Eurotiomycetidae</taxon>
        <taxon>Eurotiales</taxon>
        <taxon>Trichocomaceae</taxon>
        <taxon>Talaromyces</taxon>
        <taxon>Talaromyces sect. Trachyspermi</taxon>
    </lineage>
</organism>
<accession>A0A1Q5Q6M2</accession>
<dbReference type="OrthoDB" id="4223376at2759"/>
<dbReference type="GO" id="GO:0008270">
    <property type="term" value="F:zinc ion binding"/>
    <property type="evidence" value="ECO:0007669"/>
    <property type="project" value="InterPro"/>
</dbReference>
<dbReference type="PANTHER" id="PTHR31001:SF49">
    <property type="entry name" value="ZN(II)2CYS6 TRANSCRIPTION FACTOR (EUROFUNG)"/>
    <property type="match status" value="1"/>
</dbReference>
<evidence type="ECO:0000256" key="2">
    <source>
        <dbReference type="ARBA" id="ARBA00023015"/>
    </source>
</evidence>
<dbReference type="CDD" id="cd12148">
    <property type="entry name" value="fungal_TF_MHR"/>
    <property type="match status" value="1"/>
</dbReference>
<name>A0A1Q5Q6M2_TALAT</name>
<dbReference type="RefSeq" id="XP_020115615.1">
    <property type="nucleotide sequence ID" value="XM_020264234.1"/>
</dbReference>
<evidence type="ECO:0000313" key="6">
    <source>
        <dbReference type="EMBL" id="OKL55494.1"/>
    </source>
</evidence>
<dbReference type="PANTHER" id="PTHR31001">
    <property type="entry name" value="UNCHARACTERIZED TRANSCRIPTIONAL REGULATORY PROTEIN"/>
    <property type="match status" value="1"/>
</dbReference>
<keyword evidence="7" id="KW-1185">Reference proteome</keyword>
<evidence type="ECO:0000259" key="5">
    <source>
        <dbReference type="SMART" id="SM00906"/>
    </source>
</evidence>
<evidence type="ECO:0000256" key="4">
    <source>
        <dbReference type="ARBA" id="ARBA00023242"/>
    </source>
</evidence>
<gene>
    <name evidence="6" type="ORF">UA08_09247</name>
</gene>
<dbReference type="STRING" id="1441469.A0A1Q5Q6M2"/>
<dbReference type="InterPro" id="IPR007219">
    <property type="entry name" value="XnlR_reg_dom"/>
</dbReference>
<dbReference type="SMART" id="SM00906">
    <property type="entry name" value="Fungal_trans"/>
    <property type="match status" value="1"/>
</dbReference>
<keyword evidence="2" id="KW-0805">Transcription regulation</keyword>
<evidence type="ECO:0000256" key="1">
    <source>
        <dbReference type="ARBA" id="ARBA00004123"/>
    </source>
</evidence>
<feature type="domain" description="Xylanolytic transcriptional activator regulatory" evidence="5">
    <location>
        <begin position="117"/>
        <end position="191"/>
    </location>
</feature>
<evidence type="ECO:0000313" key="7">
    <source>
        <dbReference type="Proteomes" id="UP000214365"/>
    </source>
</evidence>
<reference evidence="6 7" key="1">
    <citation type="submission" date="2015-06" db="EMBL/GenBank/DDBJ databases">
        <title>Talaromyces atroroseus IBT 11181 draft genome.</title>
        <authorList>
            <person name="Rasmussen K.B."/>
            <person name="Rasmussen S."/>
            <person name="Petersen B."/>
            <person name="Sicheritz-Ponten T."/>
            <person name="Mortensen U.H."/>
            <person name="Thrane U."/>
        </authorList>
    </citation>
    <scope>NUCLEOTIDE SEQUENCE [LARGE SCALE GENOMIC DNA]</scope>
    <source>
        <strain evidence="6 7">IBT 11181</strain>
    </source>
</reference>
<dbReference type="GO" id="GO:0003677">
    <property type="term" value="F:DNA binding"/>
    <property type="evidence" value="ECO:0007669"/>
    <property type="project" value="InterPro"/>
</dbReference>
<keyword evidence="4" id="KW-0539">Nucleus</keyword>
<sequence length="572" mass="64376">MLTNDCSRTDCSASYAPALGVEHDERDLLFGGHNGVKSQEIMAAVPPKSVVDRMVAGYFLDRPIVPVVLHGPTFLIEYERFWENPLGTSLIWHHSIETLLLYLNIELLRREDAQTEPWMMFGVTVRLAYRMGYHRDATHFPQISPFQGEMRRRIWALIVQLDIFTSAQVGLPRMTRDDQADAAEPRNLLDEDLHQDMQELPPSRPSAVQTEIQYTLLQTKLVLVCGRVFDWVGALSSKRTNLSFAEADVARLDKQLDDAYAALPEPLRMRPMSKSLVDNAETILRRISLCLRFQGAKCLLHYHFSSLLPSLLQGQHLNGHDTGSHETTIRAALQILQCQRILYEETQVSGRLYKDRWRVSSLLKDPCLMATAVLCSELDGPHGRPQSSREDGERIIDTSDNIIMTNPALPTQSRQSVRAEIIQTLHDCCLVWTHLSGTSFEASKAAEAVRTVLNKMQDMSVDLSPTVDTRSIVDFTMNNSIMVPGNSIAENSSRGFDLLDHGAQNLVSNMQHDSTAHQLNEVTNHTEIGQNAQMEYNPLSPSQLNTKYDETAGFSEHESSVGLQPAFPSVWR</sequence>
<evidence type="ECO:0000256" key="3">
    <source>
        <dbReference type="ARBA" id="ARBA00023163"/>
    </source>
</evidence>
<dbReference type="GeneID" id="31009003"/>